<dbReference type="PANTHER" id="PTHR40031:SF1">
    <property type="entry name" value="MEMBRANE-BOUND METAL-DEPENDENT HYDROLASE"/>
    <property type="match status" value="1"/>
</dbReference>
<dbReference type="Proteomes" id="UP000307756">
    <property type="component" value="Unassembled WGS sequence"/>
</dbReference>
<evidence type="ECO:0000313" key="2">
    <source>
        <dbReference type="EMBL" id="TKC16393.1"/>
    </source>
</evidence>
<organism evidence="2 3">
    <name type="scientific">Robertmurraya kyonggiensis</name>
    <dbReference type="NCBI Taxonomy" id="1037680"/>
    <lineage>
        <taxon>Bacteria</taxon>
        <taxon>Bacillati</taxon>
        <taxon>Bacillota</taxon>
        <taxon>Bacilli</taxon>
        <taxon>Bacillales</taxon>
        <taxon>Bacillaceae</taxon>
        <taxon>Robertmurraya</taxon>
    </lineage>
</organism>
<feature type="transmembrane region" description="Helical" evidence="1">
    <location>
        <begin position="95"/>
        <end position="116"/>
    </location>
</feature>
<feature type="transmembrane region" description="Helical" evidence="1">
    <location>
        <begin position="158"/>
        <end position="176"/>
    </location>
</feature>
<keyword evidence="1" id="KW-0812">Transmembrane</keyword>
<dbReference type="InterPro" id="IPR007404">
    <property type="entry name" value="YdjM-like"/>
</dbReference>
<name>A0A4U1D3W0_9BACI</name>
<feature type="transmembrane region" description="Helical" evidence="1">
    <location>
        <begin position="69"/>
        <end position="89"/>
    </location>
</feature>
<dbReference type="Pfam" id="PF04307">
    <property type="entry name" value="YdjM"/>
    <property type="match status" value="1"/>
</dbReference>
<accession>A0A4U1D3W0</accession>
<keyword evidence="2" id="KW-0378">Hydrolase</keyword>
<feature type="transmembrane region" description="Helical" evidence="1">
    <location>
        <begin position="128"/>
        <end position="152"/>
    </location>
</feature>
<keyword evidence="1" id="KW-1133">Transmembrane helix</keyword>
<evidence type="ECO:0000313" key="3">
    <source>
        <dbReference type="Proteomes" id="UP000307756"/>
    </source>
</evidence>
<keyword evidence="1" id="KW-0472">Membrane</keyword>
<proteinExistence type="predicted"/>
<dbReference type="InterPro" id="IPR053170">
    <property type="entry name" value="Transcription_regulator"/>
</dbReference>
<dbReference type="RefSeq" id="WP_136832400.1">
    <property type="nucleotide sequence ID" value="NZ_SWBM01000003.1"/>
</dbReference>
<keyword evidence="3" id="KW-1185">Reference proteome</keyword>
<reference evidence="2 3" key="1">
    <citation type="journal article" date="2011" name="J. Microbiol.">
        <title>Bacillus kyonggiensis sp. nov., isolated from soil of a lettuce field.</title>
        <authorList>
            <person name="Dong K."/>
            <person name="Lee S."/>
        </authorList>
    </citation>
    <scope>NUCLEOTIDE SEQUENCE [LARGE SCALE GENOMIC DNA]</scope>
    <source>
        <strain evidence="2 3">NB22</strain>
    </source>
</reference>
<gene>
    <name evidence="2" type="ORF">FA727_15705</name>
</gene>
<dbReference type="EMBL" id="SWBM01000003">
    <property type="protein sequence ID" value="TKC16393.1"/>
    <property type="molecule type" value="Genomic_DNA"/>
</dbReference>
<dbReference type="AlphaFoldDB" id="A0A4U1D3W0"/>
<dbReference type="GO" id="GO:0016787">
    <property type="term" value="F:hydrolase activity"/>
    <property type="evidence" value="ECO:0007669"/>
    <property type="project" value="UniProtKB-KW"/>
</dbReference>
<comment type="caution">
    <text evidence="2">The sequence shown here is derived from an EMBL/GenBank/DDBJ whole genome shotgun (WGS) entry which is preliminary data.</text>
</comment>
<protein>
    <submittedName>
        <fullName evidence="2">Metal-dependent hydrolase</fullName>
    </submittedName>
</protein>
<evidence type="ECO:0000256" key="1">
    <source>
        <dbReference type="SAM" id="Phobius"/>
    </source>
</evidence>
<dbReference type="PANTHER" id="PTHR40031">
    <property type="entry name" value="HYPOTHETICAL MEMBRANE SPANNING PROTEIN"/>
    <property type="match status" value="1"/>
</dbReference>
<sequence>MDTSTHVITGVGLAGISFIDPTIGTHPELLSSMLFCTIVGSNAPDVDFLYKYKGNDTYLKKHRGISHSLYFQVILAFLIASIATIGNGGSYFPTFFLWTLIAVSLHVLFDICNIYGTQAFRPFTNRWVALNLLPILDPFIMAAHLIGIGFWFGGYHSGMIFSFVYIGILMYVAWRYRVHQNVLRRLIRDGEKGVTYTLLPTFRSDCWGVIASCNQHFKLGKYDKNGVVWSKVLMKASDKNEIIQASRKHSFIKYLQTHSAYMHASIINKEDGYEVHWFDLRYQWKIDEPFIAIIKLDKKLNFVQSDVKRGLLAIPERA</sequence>
<dbReference type="OrthoDB" id="110250at2"/>